<feature type="transmembrane region" description="Helical" evidence="15">
    <location>
        <begin position="574"/>
        <end position="592"/>
    </location>
</feature>
<dbReference type="GO" id="GO:0008270">
    <property type="term" value="F:zinc ion binding"/>
    <property type="evidence" value="ECO:0007669"/>
    <property type="project" value="InterPro"/>
</dbReference>
<keyword evidence="9" id="KW-0865">Zymogen</keyword>
<dbReference type="PROSITE" id="PS00546">
    <property type="entry name" value="CYSTEINE_SWITCH"/>
    <property type="match status" value="1"/>
</dbReference>
<dbReference type="AlphaFoldDB" id="A0A8S1D2Y5"/>
<keyword evidence="15" id="KW-1133">Transmembrane helix</keyword>
<evidence type="ECO:0000256" key="6">
    <source>
        <dbReference type="ARBA" id="ARBA00022801"/>
    </source>
</evidence>
<evidence type="ECO:0000313" key="18">
    <source>
        <dbReference type="EMBL" id="CAB3372156.1"/>
    </source>
</evidence>
<keyword evidence="4 16" id="KW-0732">Signal</keyword>
<dbReference type="InterPro" id="IPR021190">
    <property type="entry name" value="Pept_M10A"/>
</dbReference>
<dbReference type="SUPFAM" id="SSF47090">
    <property type="entry name" value="PGBD-like"/>
    <property type="match status" value="1"/>
</dbReference>
<keyword evidence="19" id="KW-1185">Reference proteome</keyword>
<dbReference type="SUPFAM" id="SSF55486">
    <property type="entry name" value="Metalloproteases ('zincins'), catalytic domain"/>
    <property type="match status" value="1"/>
</dbReference>
<feature type="binding site" evidence="12">
    <location>
        <position position="359"/>
    </location>
    <ligand>
        <name>Ca(2+)</name>
        <dbReference type="ChEBI" id="CHEBI:29108"/>
        <label>5</label>
    </ligand>
</feature>
<feature type="repeat" description="Hemopexin" evidence="13">
    <location>
        <begin position="499"/>
        <end position="546"/>
    </location>
</feature>
<feature type="compositionally biased region" description="Basic and acidic residues" evidence="14">
    <location>
        <begin position="334"/>
        <end position="348"/>
    </location>
</feature>
<dbReference type="PIRSF" id="PIRSF001191">
    <property type="entry name" value="Peptidase_M10A_matrix"/>
    <property type="match status" value="1"/>
</dbReference>
<feature type="binding site" evidence="12">
    <location>
        <position position="177"/>
    </location>
    <ligand>
        <name>Ca(2+)</name>
        <dbReference type="ChEBI" id="CHEBI:29108"/>
        <label>2</label>
    </ligand>
</feature>
<dbReference type="InterPro" id="IPR036375">
    <property type="entry name" value="Hemopexin-like_dom_sf"/>
</dbReference>
<keyword evidence="8" id="KW-0482">Metalloprotease</keyword>
<dbReference type="Gene3D" id="2.110.10.10">
    <property type="entry name" value="Hemopexin-like domain"/>
    <property type="match status" value="1"/>
</dbReference>
<feature type="binding site" evidence="12">
    <location>
        <position position="215"/>
    </location>
    <ligand>
        <name>Zn(2+)</name>
        <dbReference type="ChEBI" id="CHEBI:29105"/>
        <label>1</label>
    </ligand>
</feature>
<comment type="cofactor">
    <cofactor evidence="12">
        <name>Ca(2+)</name>
        <dbReference type="ChEBI" id="CHEBI:29108"/>
    </cofactor>
    <text evidence="12">Can bind about 5 Ca(2+) ions per subunit.</text>
</comment>
<feature type="active site" evidence="10">
    <location>
        <position position="252"/>
    </location>
</feature>
<feature type="binding site" evidence="12">
    <location>
        <position position="457"/>
    </location>
    <ligand>
        <name>Ca(2+)</name>
        <dbReference type="ChEBI" id="CHEBI:29108"/>
        <label>5</label>
    </ligand>
</feature>
<feature type="binding site" evidence="12">
    <location>
        <position position="409"/>
    </location>
    <ligand>
        <name>Ca(2+)</name>
        <dbReference type="ChEBI" id="CHEBI:29108"/>
        <label>4</label>
    </ligand>
</feature>
<organism evidence="18 19">
    <name type="scientific">Cloeon dipterum</name>
    <dbReference type="NCBI Taxonomy" id="197152"/>
    <lineage>
        <taxon>Eukaryota</taxon>
        <taxon>Metazoa</taxon>
        <taxon>Ecdysozoa</taxon>
        <taxon>Arthropoda</taxon>
        <taxon>Hexapoda</taxon>
        <taxon>Insecta</taxon>
        <taxon>Pterygota</taxon>
        <taxon>Palaeoptera</taxon>
        <taxon>Ephemeroptera</taxon>
        <taxon>Pisciforma</taxon>
        <taxon>Baetidae</taxon>
        <taxon>Cloeon</taxon>
    </lineage>
</organism>
<dbReference type="InterPro" id="IPR018487">
    <property type="entry name" value="Hemopexin-like_repeat"/>
</dbReference>
<keyword evidence="6" id="KW-0378">Hydrolase</keyword>
<feature type="binding site" evidence="12">
    <location>
        <position position="357"/>
    </location>
    <ligand>
        <name>Ca(2+)</name>
        <dbReference type="ChEBI" id="CHEBI:29108"/>
        <label>4</label>
    </ligand>
</feature>
<dbReference type="PANTHER" id="PTHR10201:SF308">
    <property type="entry name" value="MATRIX METALLOPROTEINASE 2"/>
    <property type="match status" value="1"/>
</dbReference>
<keyword evidence="15" id="KW-0812">Transmembrane</keyword>
<dbReference type="Proteomes" id="UP000494165">
    <property type="component" value="Unassembled WGS sequence"/>
</dbReference>
<dbReference type="CDD" id="cd00094">
    <property type="entry name" value="HX"/>
    <property type="match status" value="1"/>
</dbReference>
<feature type="repeat" description="Hemopexin" evidence="13">
    <location>
        <begin position="451"/>
        <end position="498"/>
    </location>
</feature>
<dbReference type="GO" id="GO:0005615">
    <property type="term" value="C:extracellular space"/>
    <property type="evidence" value="ECO:0007669"/>
    <property type="project" value="TreeGrafter"/>
</dbReference>
<proteinExistence type="inferred from homology"/>
<dbReference type="InterPro" id="IPR001818">
    <property type="entry name" value="Pept_M10_metallopeptidase"/>
</dbReference>
<evidence type="ECO:0000256" key="3">
    <source>
        <dbReference type="ARBA" id="ARBA00022723"/>
    </source>
</evidence>
<dbReference type="EMBL" id="CADEPI010000069">
    <property type="protein sequence ID" value="CAB3372156.1"/>
    <property type="molecule type" value="Genomic_DNA"/>
</dbReference>
<dbReference type="GO" id="GO:0030198">
    <property type="term" value="P:extracellular matrix organization"/>
    <property type="evidence" value="ECO:0007669"/>
    <property type="project" value="TreeGrafter"/>
</dbReference>
<gene>
    <name evidence="18" type="ORF">CLODIP_2_CD15391</name>
</gene>
<feature type="binding site" evidence="12">
    <location>
        <position position="220"/>
    </location>
    <ligand>
        <name>Ca(2+)</name>
        <dbReference type="ChEBI" id="CHEBI:29108"/>
        <label>1</label>
    </ligand>
</feature>
<keyword evidence="7 11" id="KW-0862">Zinc</keyword>
<feature type="binding site" evidence="12">
    <location>
        <position position="189"/>
    </location>
    <ligand>
        <name>Zn(2+)</name>
        <dbReference type="ChEBI" id="CHEBI:29105"/>
        <label>1</label>
    </ligand>
</feature>
<keyword evidence="12" id="KW-0106">Calcium</keyword>
<feature type="compositionally biased region" description="Pro residues" evidence="14">
    <location>
        <begin position="312"/>
        <end position="326"/>
    </location>
</feature>
<feature type="binding site" evidence="12">
    <location>
        <position position="194"/>
    </location>
    <ligand>
        <name>Ca(2+)</name>
        <dbReference type="ChEBI" id="CHEBI:29108"/>
        <label>3</label>
    </ligand>
</feature>
<feature type="binding site" evidence="11">
    <location>
        <position position="261"/>
    </location>
    <ligand>
        <name>Zn(2+)</name>
        <dbReference type="ChEBI" id="CHEBI:29105"/>
        <label>2</label>
        <note>catalytic</note>
    </ligand>
</feature>
<feature type="binding site" evidence="12">
    <location>
        <position position="195"/>
    </location>
    <ligand>
        <name>Ca(2+)</name>
        <dbReference type="ChEBI" id="CHEBI:29108"/>
        <label>3</label>
    </ligand>
</feature>
<evidence type="ECO:0000256" key="8">
    <source>
        <dbReference type="ARBA" id="ARBA00023049"/>
    </source>
</evidence>
<dbReference type="InterPro" id="IPR000585">
    <property type="entry name" value="Hemopexin-like_dom"/>
</dbReference>
<evidence type="ECO:0000256" key="15">
    <source>
        <dbReference type="SAM" id="Phobius"/>
    </source>
</evidence>
<reference evidence="18 19" key="1">
    <citation type="submission" date="2020-04" db="EMBL/GenBank/DDBJ databases">
        <authorList>
            <person name="Alioto T."/>
            <person name="Alioto T."/>
            <person name="Gomez Garrido J."/>
        </authorList>
    </citation>
    <scope>NUCLEOTIDE SEQUENCE [LARGE SCALE GENOMIC DNA]</scope>
</reference>
<evidence type="ECO:0000256" key="12">
    <source>
        <dbReference type="PIRSR" id="PIRSR621190-2"/>
    </source>
</evidence>
<evidence type="ECO:0000256" key="9">
    <source>
        <dbReference type="ARBA" id="ARBA00023145"/>
    </source>
</evidence>
<dbReference type="CDD" id="cd04278">
    <property type="entry name" value="ZnMc_MMP"/>
    <property type="match status" value="1"/>
</dbReference>
<evidence type="ECO:0000256" key="13">
    <source>
        <dbReference type="PROSITE-ProRule" id="PRU01011"/>
    </source>
</evidence>
<comment type="similarity">
    <text evidence="1">Belongs to the peptidase M10A family.</text>
</comment>
<feature type="region of interest" description="Disordered" evidence="14">
    <location>
        <begin position="310"/>
        <end position="351"/>
    </location>
</feature>
<keyword evidence="15" id="KW-0472">Membrane</keyword>
<feature type="repeat" description="Hemopexin" evidence="13">
    <location>
        <begin position="349"/>
        <end position="399"/>
    </location>
</feature>
<evidence type="ECO:0000256" key="11">
    <source>
        <dbReference type="PIRSR" id="PIRSR001191-2"/>
    </source>
</evidence>
<accession>A0A8S1D2Y5</accession>
<feature type="binding site" evidence="12">
    <location>
        <position position="220"/>
    </location>
    <ligand>
        <name>Ca(2+)</name>
        <dbReference type="ChEBI" id="CHEBI:29108"/>
        <label>3</label>
    </ligand>
</feature>
<evidence type="ECO:0000256" key="2">
    <source>
        <dbReference type="ARBA" id="ARBA00022670"/>
    </source>
</evidence>
<dbReference type="Gene3D" id="3.40.390.10">
    <property type="entry name" value="Collagenase (Catalytic Domain)"/>
    <property type="match status" value="1"/>
</dbReference>
<feature type="binding site" evidence="12">
    <location>
        <position position="503"/>
    </location>
    <ligand>
        <name>Ca(2+)</name>
        <dbReference type="ChEBI" id="CHEBI:29108"/>
        <label>4</label>
    </ligand>
</feature>
<feature type="binding site" evidence="12">
    <location>
        <position position="202"/>
    </location>
    <ligand>
        <name>Zn(2+)</name>
        <dbReference type="ChEBI" id="CHEBI:29105"/>
        <label>1</label>
    </ligand>
</feature>
<dbReference type="PROSITE" id="PS51642">
    <property type="entry name" value="HEMOPEXIN_2"/>
    <property type="match status" value="3"/>
</dbReference>
<feature type="binding site" evidence="12">
    <location>
        <position position="218"/>
    </location>
    <ligand>
        <name>Ca(2+)</name>
        <dbReference type="ChEBI" id="CHEBI:29108"/>
        <label>1</label>
    </ligand>
</feature>
<evidence type="ECO:0000256" key="10">
    <source>
        <dbReference type="PIRSR" id="PIRSR001191-1"/>
    </source>
</evidence>
<feature type="binding site" evidence="11">
    <location>
        <position position="255"/>
    </location>
    <ligand>
        <name>Zn(2+)</name>
        <dbReference type="ChEBI" id="CHEBI:29105"/>
        <label>2</label>
        <note>catalytic</note>
    </ligand>
</feature>
<dbReference type="GO" id="GO:0031012">
    <property type="term" value="C:extracellular matrix"/>
    <property type="evidence" value="ECO:0007669"/>
    <property type="project" value="InterPro"/>
</dbReference>
<dbReference type="InterPro" id="IPR006026">
    <property type="entry name" value="Peptidase_Metallo"/>
</dbReference>
<dbReference type="SMART" id="SM00235">
    <property type="entry name" value="ZnMc"/>
    <property type="match status" value="1"/>
</dbReference>
<dbReference type="SUPFAM" id="SSF50923">
    <property type="entry name" value="Hemopexin-like domain"/>
    <property type="match status" value="1"/>
</dbReference>
<evidence type="ECO:0000256" key="7">
    <source>
        <dbReference type="ARBA" id="ARBA00022833"/>
    </source>
</evidence>
<evidence type="ECO:0000256" key="16">
    <source>
        <dbReference type="SAM" id="SignalP"/>
    </source>
</evidence>
<evidence type="ECO:0000256" key="1">
    <source>
        <dbReference type="ARBA" id="ARBA00010370"/>
    </source>
</evidence>
<dbReference type="GO" id="GO:0004222">
    <property type="term" value="F:metalloendopeptidase activity"/>
    <property type="evidence" value="ECO:0007669"/>
    <property type="project" value="InterPro"/>
</dbReference>
<feature type="binding site" evidence="12">
    <location>
        <position position="269"/>
    </location>
    <ligand>
        <name>Zn(2+)</name>
        <dbReference type="ChEBI" id="CHEBI:29105"/>
        <label>2</label>
        <note>catalytic</note>
    </ligand>
</feature>
<keyword evidence="3 11" id="KW-0479">Metal-binding</keyword>
<feature type="domain" description="Peptidase metallopeptidase" evidence="17">
    <location>
        <begin position="119"/>
        <end position="299"/>
    </location>
</feature>
<dbReference type="PRINTS" id="PR00138">
    <property type="entry name" value="MATRIXIN"/>
</dbReference>
<dbReference type="InterPro" id="IPR033739">
    <property type="entry name" value="M10A_MMP"/>
</dbReference>
<feature type="binding site" evidence="12">
    <location>
        <position position="217"/>
    </location>
    <ligand>
        <name>Ca(2+)</name>
        <dbReference type="ChEBI" id="CHEBI:29108"/>
        <label>3</label>
    </ligand>
</feature>
<evidence type="ECO:0000313" key="19">
    <source>
        <dbReference type="Proteomes" id="UP000494165"/>
    </source>
</evidence>
<name>A0A8S1D2Y5_9INSE</name>
<dbReference type="Pfam" id="PF01471">
    <property type="entry name" value="PG_binding_1"/>
    <property type="match status" value="1"/>
</dbReference>
<keyword evidence="5" id="KW-0677">Repeat</keyword>
<dbReference type="Pfam" id="PF00413">
    <property type="entry name" value="Peptidase_M10"/>
    <property type="match status" value="1"/>
</dbReference>
<dbReference type="InterPro" id="IPR036365">
    <property type="entry name" value="PGBD-like_sf"/>
</dbReference>
<sequence>MGCTTETLPPKRADFRLHFQLLFVLLFSTCAARPSPSYIDENVHKKLMQYGYLKQSNLETGELRKESDVINGLMEMQAFAGLQPTGKLDKATLKLLDTPRCGLPDKGDRGYRSKRYVKQGSKWKHMNITWKFIKDPRRSDLRHEIGQVRQEIMLAFKVWADNSKLTFQETHPSSTADIEVGFYERRHNDNYAFDGEGQVLAHAFFPGSGMGGDVHFDDEEKWHLSTSQNKKPDDENQYERTGTSLFFVAAHEIGHSLGLSHSSHNGALMYPYYKAGENDPMKFKLPNDDRIGIQEIYGVVDKWGQMPTFTIPTPPPTKKPIVPTKPPSSGHRPSVTEKPEEPKPKPEVPDTCDTSYDAITYFRNSEVWIFKGKYFWRIDKKNGLLHGYPLPTKSSLASFCGTANIEHVDAVYTRKDDALVFFHGKQYTVCNGPNNPTERGTLHSLGLPESLEKLDAAFVWGHNGKIYLFSGNSYWRIDDDTNKVELDYPRDMSMWSGVGYNIDAAFKWKDGKIYFFKGKSYWKFDDMKMKVAHEKPMLSAPFWMGCPKRLEEPLIAATEQVASAGRSDSSKNKMFVLFATVVLCLAAKFAFLS</sequence>
<keyword evidence="2" id="KW-0645">Protease</keyword>
<dbReference type="GO" id="GO:0006508">
    <property type="term" value="P:proteolysis"/>
    <property type="evidence" value="ECO:0007669"/>
    <property type="project" value="UniProtKB-KW"/>
</dbReference>
<evidence type="ECO:0000256" key="5">
    <source>
        <dbReference type="ARBA" id="ARBA00022737"/>
    </source>
</evidence>
<dbReference type="InterPro" id="IPR002477">
    <property type="entry name" value="Peptidoglycan-bd-like"/>
</dbReference>
<feature type="signal peptide" evidence="16">
    <location>
        <begin position="1"/>
        <end position="32"/>
    </location>
</feature>
<protein>
    <recommendedName>
        <fullName evidence="17">Peptidase metallopeptidase domain-containing protein</fullName>
    </recommendedName>
</protein>
<dbReference type="SMART" id="SM00120">
    <property type="entry name" value="HX"/>
    <property type="match status" value="4"/>
</dbReference>
<dbReference type="InterPro" id="IPR021158">
    <property type="entry name" value="Pept_M10A_Zn_BS"/>
</dbReference>
<comment type="cofactor">
    <cofactor evidence="12">
        <name>Zn(2+)</name>
        <dbReference type="ChEBI" id="CHEBI:29105"/>
    </cofactor>
    <text evidence="12">Binds 2 Zn(2+) ions per subunit.</text>
</comment>
<evidence type="ECO:0000259" key="17">
    <source>
        <dbReference type="SMART" id="SM00235"/>
    </source>
</evidence>
<feature type="binding site" evidence="11">
    <location>
        <position position="251"/>
    </location>
    <ligand>
        <name>Zn(2+)</name>
        <dbReference type="ChEBI" id="CHEBI:29105"/>
        <label>2</label>
        <note>catalytic</note>
    </ligand>
</feature>
<dbReference type="GO" id="GO:0030574">
    <property type="term" value="P:collagen catabolic process"/>
    <property type="evidence" value="ECO:0007669"/>
    <property type="project" value="TreeGrafter"/>
</dbReference>
<dbReference type="OrthoDB" id="406838at2759"/>
<feature type="binding site" description="in inhibited form" evidence="12">
    <location>
        <position position="101"/>
    </location>
    <ligand>
        <name>Zn(2+)</name>
        <dbReference type="ChEBI" id="CHEBI:29105"/>
        <label>2</label>
        <note>catalytic</note>
    </ligand>
</feature>
<feature type="binding site" evidence="12">
    <location>
        <position position="213"/>
    </location>
    <ligand>
        <name>Ca(2+)</name>
        <dbReference type="ChEBI" id="CHEBI:29108"/>
        <label>2</label>
    </ligand>
</feature>
<dbReference type="Pfam" id="PF00045">
    <property type="entry name" value="Hemopexin"/>
    <property type="match status" value="3"/>
</dbReference>
<feature type="binding site" evidence="12">
    <location>
        <position position="187"/>
    </location>
    <ligand>
        <name>Zn(2+)</name>
        <dbReference type="ChEBI" id="CHEBI:29105"/>
        <label>1</label>
    </ligand>
</feature>
<comment type="caution">
    <text evidence="18">The sequence shown here is derived from an EMBL/GenBank/DDBJ whole genome shotgun (WGS) entry which is preliminary data.</text>
</comment>
<feature type="binding site" evidence="12">
    <location>
        <position position="140"/>
    </location>
    <ligand>
        <name>Ca(2+)</name>
        <dbReference type="ChEBI" id="CHEBI:29108"/>
        <label>1</label>
    </ligand>
</feature>
<evidence type="ECO:0000256" key="14">
    <source>
        <dbReference type="SAM" id="MobiDB-lite"/>
    </source>
</evidence>
<dbReference type="InterPro" id="IPR024079">
    <property type="entry name" value="MetalloPept_cat_dom_sf"/>
</dbReference>
<feature type="binding site" evidence="12">
    <location>
        <position position="211"/>
    </location>
    <ligand>
        <name>Ca(2+)</name>
        <dbReference type="ChEBI" id="CHEBI:29108"/>
        <label>2</label>
    </ligand>
</feature>
<evidence type="ECO:0000256" key="4">
    <source>
        <dbReference type="ARBA" id="ARBA00022729"/>
    </source>
</evidence>
<dbReference type="FunFam" id="3.40.390.10:FF:000091">
    <property type="entry name" value="Matrix metalloproteinase-16-like Protein"/>
    <property type="match status" value="1"/>
</dbReference>
<feature type="chain" id="PRO_5035893940" description="Peptidase metallopeptidase domain-containing protein" evidence="16">
    <location>
        <begin position="33"/>
        <end position="593"/>
    </location>
</feature>
<dbReference type="PANTHER" id="PTHR10201">
    <property type="entry name" value="MATRIX METALLOPROTEINASE"/>
    <property type="match status" value="1"/>
</dbReference>
<dbReference type="FunFam" id="2.110.10.10:FF:000018">
    <property type="entry name" value="Matrix metallopeptidase 25b"/>
    <property type="match status" value="1"/>
</dbReference>